<feature type="domain" description="MHD1" evidence="3">
    <location>
        <begin position="1933"/>
        <end position="2050"/>
    </location>
</feature>
<keyword evidence="6" id="KW-1185">Reference proteome</keyword>
<organism evidence="5 6">
    <name type="scientific">Dentipellis fragilis</name>
    <dbReference type="NCBI Taxonomy" id="205917"/>
    <lineage>
        <taxon>Eukaryota</taxon>
        <taxon>Fungi</taxon>
        <taxon>Dikarya</taxon>
        <taxon>Basidiomycota</taxon>
        <taxon>Agaricomycotina</taxon>
        <taxon>Agaricomycetes</taxon>
        <taxon>Russulales</taxon>
        <taxon>Hericiaceae</taxon>
        <taxon>Dentipellis</taxon>
    </lineage>
</organism>
<proteinExistence type="predicted"/>
<evidence type="ECO:0008006" key="7">
    <source>
        <dbReference type="Google" id="ProtNLM"/>
    </source>
</evidence>
<feature type="region of interest" description="Disordered" evidence="1">
    <location>
        <begin position="38"/>
        <end position="79"/>
    </location>
</feature>
<dbReference type="SMART" id="SM00239">
    <property type="entry name" value="C2"/>
    <property type="match status" value="1"/>
</dbReference>
<dbReference type="PROSITE" id="PS51258">
    <property type="entry name" value="MHD1"/>
    <property type="match status" value="1"/>
</dbReference>
<name>A0A4Y9Y194_9AGAM</name>
<evidence type="ECO:0000256" key="1">
    <source>
        <dbReference type="SAM" id="MobiDB-lite"/>
    </source>
</evidence>
<dbReference type="Gene3D" id="1.20.1280.50">
    <property type="match status" value="2"/>
</dbReference>
<dbReference type="PROSITE" id="PS51259">
    <property type="entry name" value="MHD2"/>
    <property type="match status" value="1"/>
</dbReference>
<comment type="caution">
    <text evidence="5">The sequence shown here is derived from an EMBL/GenBank/DDBJ whole genome shotgun (WGS) entry which is preliminary data.</text>
</comment>
<dbReference type="InterPro" id="IPR014770">
    <property type="entry name" value="Munc13_1"/>
</dbReference>
<dbReference type="Gene3D" id="3.80.10.10">
    <property type="entry name" value="Ribonuclease Inhibitor"/>
    <property type="match status" value="1"/>
</dbReference>
<dbReference type="InterPro" id="IPR052811">
    <property type="entry name" value="Glucose_resp_signaling"/>
</dbReference>
<dbReference type="InterPro" id="IPR010439">
    <property type="entry name" value="MUN_dom"/>
</dbReference>
<evidence type="ECO:0000259" key="3">
    <source>
        <dbReference type="PROSITE" id="PS51258"/>
    </source>
</evidence>
<dbReference type="CDD" id="cd04043">
    <property type="entry name" value="C2_Munc13_fungal"/>
    <property type="match status" value="1"/>
</dbReference>
<evidence type="ECO:0000259" key="2">
    <source>
        <dbReference type="PROSITE" id="PS50004"/>
    </source>
</evidence>
<evidence type="ECO:0000313" key="6">
    <source>
        <dbReference type="Proteomes" id="UP000298327"/>
    </source>
</evidence>
<gene>
    <name evidence="5" type="ORF">EVG20_g9231</name>
</gene>
<dbReference type="Pfam" id="PF06292">
    <property type="entry name" value="MUN"/>
    <property type="match status" value="1"/>
</dbReference>
<feature type="compositionally biased region" description="Polar residues" evidence="1">
    <location>
        <begin position="1470"/>
        <end position="1480"/>
    </location>
</feature>
<dbReference type="PROSITE" id="PS50004">
    <property type="entry name" value="C2"/>
    <property type="match status" value="1"/>
</dbReference>
<evidence type="ECO:0000313" key="5">
    <source>
        <dbReference type="EMBL" id="TFY55678.1"/>
    </source>
</evidence>
<feature type="compositionally biased region" description="Polar residues" evidence="1">
    <location>
        <begin position="38"/>
        <end position="47"/>
    </location>
</feature>
<dbReference type="SUPFAM" id="SSF81383">
    <property type="entry name" value="F-box domain"/>
    <property type="match status" value="1"/>
</dbReference>
<feature type="region of interest" description="Disordered" evidence="1">
    <location>
        <begin position="1470"/>
        <end position="1494"/>
    </location>
</feature>
<feature type="region of interest" description="Disordered" evidence="1">
    <location>
        <begin position="1592"/>
        <end position="1620"/>
    </location>
</feature>
<reference evidence="5 6" key="1">
    <citation type="submission" date="2019-02" db="EMBL/GenBank/DDBJ databases">
        <title>Genome sequencing of the rare red list fungi Dentipellis fragilis.</title>
        <authorList>
            <person name="Buettner E."/>
            <person name="Kellner H."/>
        </authorList>
    </citation>
    <scope>NUCLEOTIDE SEQUENCE [LARGE SCALE GENOMIC DNA]</scope>
    <source>
        <strain evidence="5 6">DSM 105465</strain>
    </source>
</reference>
<dbReference type="OrthoDB" id="2015333at2759"/>
<feature type="region of interest" description="Disordered" evidence="1">
    <location>
        <begin position="2556"/>
        <end position="2605"/>
    </location>
</feature>
<dbReference type="InterPro" id="IPR001810">
    <property type="entry name" value="F-box_dom"/>
</dbReference>
<dbReference type="InterPro" id="IPR032675">
    <property type="entry name" value="LRR_dom_sf"/>
</dbReference>
<dbReference type="InterPro" id="IPR035892">
    <property type="entry name" value="C2_domain_sf"/>
</dbReference>
<dbReference type="Gene3D" id="1.20.58.1100">
    <property type="match status" value="1"/>
</dbReference>
<protein>
    <recommendedName>
        <fullName evidence="7">F-box domain-containing protein</fullName>
    </recommendedName>
</protein>
<dbReference type="Gene3D" id="1.10.357.50">
    <property type="match status" value="1"/>
</dbReference>
<feature type="domain" description="MHD2" evidence="4">
    <location>
        <begin position="2365"/>
        <end position="2482"/>
    </location>
</feature>
<accession>A0A4Y9Y194</accession>
<dbReference type="Pfam" id="PF00168">
    <property type="entry name" value="C2"/>
    <property type="match status" value="1"/>
</dbReference>
<dbReference type="SUPFAM" id="SSF49562">
    <property type="entry name" value="C2 domain (Calcium/lipid-binding domain, CaLB)"/>
    <property type="match status" value="1"/>
</dbReference>
<dbReference type="EMBL" id="SEOQ01000894">
    <property type="protein sequence ID" value="TFY55678.1"/>
    <property type="molecule type" value="Genomic_DNA"/>
</dbReference>
<dbReference type="SUPFAM" id="SSF52047">
    <property type="entry name" value="RNI-like"/>
    <property type="match status" value="2"/>
</dbReference>
<dbReference type="STRING" id="205917.A0A4Y9Y194"/>
<dbReference type="Proteomes" id="UP000298327">
    <property type="component" value="Unassembled WGS sequence"/>
</dbReference>
<dbReference type="InterPro" id="IPR036047">
    <property type="entry name" value="F-box-like_dom_sf"/>
</dbReference>
<dbReference type="PANTHER" id="PTHR47263">
    <property type="entry name" value="ADENYLATE CYCLASE ACTIVATION PROTEIN GIT1"/>
    <property type="match status" value="1"/>
</dbReference>
<dbReference type="Pfam" id="PF12937">
    <property type="entry name" value="F-box-like"/>
    <property type="match status" value="2"/>
</dbReference>
<dbReference type="PANTHER" id="PTHR47263:SF1">
    <property type="entry name" value="C2 DOMAIN PROTEIN (AFU_ORTHOLOGUE AFUA_7G02350)"/>
    <property type="match status" value="1"/>
</dbReference>
<dbReference type="InterPro" id="IPR014772">
    <property type="entry name" value="Munc13_dom-2"/>
</dbReference>
<evidence type="ECO:0000259" key="4">
    <source>
        <dbReference type="PROSITE" id="PS51259"/>
    </source>
</evidence>
<feature type="domain" description="C2" evidence="2">
    <location>
        <begin position="2127"/>
        <end position="2247"/>
    </location>
</feature>
<dbReference type="InterPro" id="IPR000008">
    <property type="entry name" value="C2_dom"/>
</dbReference>
<sequence>MRPIPSPLRFCRTPTRAIFVRTPAPVPCHALPTLFTPHSPSRTSACSSRAAPVPSRRLPSLSASHARHPSHPPARARAYSCSVHPPSRLTLSYLASCASMPNLHEKVQSRISARGHRLDLGHAECRLVADEKVWDAPVAQEQVNATLVQHSLAVGVQWNGSDHGIILPILVDAMSASTYWQSAENRRFAQPSSIKPQGQSWTDYMTETHKALALEMDALAGVMCSLRTRRNAVTHINRLPVEILTHIFGLLRGLDPPFHVVFREPCLGWLRVTFVCRHWRSAALAYRHLWSHIVFDLGPEWTEEFFNRSRKCPIHFRHSSFSKDNVDVASMLRQHLSNVRELDIMWRIKIPERDIRSLCDAAPTLETVNLANYHRPYDREALPLLPPDLFAHAAPRLSYLKVYRFHLPQSLNFSTLTELCIVHDSTDSAFVPGAEKQGFSDIIEVLSRMPALEVLRLEWALPSLIPNSSQAIYPRVSLPNLHLLGVYGRVTECVVVLRHVIVLPTTVHDIVCVLDVANGQDAELLLPWLSTSAIIPPIRALAISDKSFTAWDHERHVNLPPESKDYVFQLTLRGLDMAETPPQLTKVANAFPLDDIELLVVCNIDALMTSTLGHIELFWRCRNVRSVVVEDNCADGFCEALTHDELIGGRSGPLFPSLRSLTLKRLYIGHDEDLEKLPEWLGRRQRFAPMQKMSIIDSYGISRSDHDIAMVISDDAMGTFSSASAYWQTAEDRRFRHIRRWLLKWTHSALAGVMCSLRTRHNAVTHVNRLPLEILTHIFSLLQECDTPAYITLGIGMPGKRHALGWLQVTHICRQWRSAALACPRLWSCILFMFGLKWAEEVLNRSQIFPIRFGSCSESIIKEHTDVARMLKQHLSHVRELDIMWSRQDPEPVIRSLRNAAPILETVHLTNYRILKNGEALPLLPSDLFAHAAPRLSYLQVYRFYLPWSSLNLSTLTELRILHDASGSALVPSVRKQALRDVIEALSRMPALEVLWLKYLPSLPPASLQDIHPYASLPNLRLLHLKERVTECAVFLEHVIVPPTAVHGIVCLPDDANGRDAEPLLPWLSTSAIVSSIRALAVSDKSFMAWDSERQVQRPPGSEEYVFQLTLGGVHLAETRQQLTKVANAFPLDDLELLVVRHIDRLMQGTLGYIELFWRCGNVRSVVVEDICAVGFCEALTHDELIGWRAGPLFPSLQSLTLKKMYIEQHLKKLPEWLGRRQRLAPMQKMSIVESRYISVGLSSVCSVVRDMSRRSNASISTYGHERRVSKHRVTDEDLFNYALRVAYLGYLVQPKAPETASSTNGEAVREKEHSSRLSGAISNSIFSIGDLFKDIRDGNKSVKFPEKLLKVLEQRLENIAMGKDAGYSDQLIRRTMAVFYGQFKVDSFKRQMKENRKIEELILMFATHATGILKKDPSLAGDGWKFELNNHIFQFVKLLQESLRTVSHVSPELTSRLDMYAAKLAPVSQTPSDSGYDSASTHRDSVSSSVAGPSTNVKDMPLVMTVSNLFQIRSDLLQREVEKLKSTCTERAALLDLKTCLKNINAGEPFPGRREDFDSDAAWNYWKTLETSHLSQLTVILVQFKPELAKSNPTDSLSRTTTRPGSVYSSTPYGASRTGSISSRRSILALSQNLSEVDIMSMTPEELEGDDEVQAGFNFTYIPPNPKKYYRRLLEYCLDADLKAMHDPNVDDNDQVSLGILSPPHIELLNECALRWRIPQPYRAACFLELIKSLYERNEVPMDCIPEALGTIAKVMNEISFDKWSIHDSEHLIGIYGSLYSSLLSSVYHVMDAIPNLKQADIFPYLEVLDQVKESGLLQRFDVDIAARIQDIKERVRVVAHEYYDQKIAELQAAPGVNRALPLLLMTDEIEKSGQTLDKRFPEPLLEEIDLVALVVEVLVPMFLHDLNASRKRLFESSMNGPTPDVPIQDIFSLYRRTKTLLGMYEAFCPEQPTNFDIGGFFEPYVRQWLIETDNKTTQWVEAAIAADQFEADGAEGHSSSIVDLFDSLRSPINFLQDLEWSDAYQEARFFTSVSKTISKAVEQYCRHIEELFMAEMFPRPTDYLQPQKSSAWLEKAKSLVEQGEKKVEPFNFQPPSCVKLNNIDAARNLLDNMYNQMQADKRAEIIEQMAPPVPEKEVRPRFLFTVKIVIAEGLVPLDSSPSAQLDTFVTLSDEAGNRLAKTRTIYETLSPRWDETCDMSVEKPLWLMVSVRDRALVGKHDTVGRAYICLDPRRFGDFLVHDLWLDLDTEGRILLRVSMEGEKDDIQFYFGRAFRSLKRGESDMVRIFIDKMSPFIRQSLSRNVLKSLIKTGNAGIDYNKALGNVTALYRSALGGGSADPQIPLPTSEKPRIKPAELTDVEIEQAIVPLFDYFDANLQTLNTYLGETTKEMVMTRLWKEILTIIEGLLVPPLSDTASEMKPLSDKEVDIVFKWLKFLRDYFYAGGEGPVPLEQLQNQKYRDVVSIRLYYDWHTDLLMEECVRMMQQTLRAQPSVKKRAKSVYSQRNLGTIKDRKREKMKEKEVSNGETIMRILRMRPGTSEFIAQQLQIMNTMQAEQEAAEREKQKRKLQRPRQGGQSVSARFPRSPHCARPRIITAASPLQQ</sequence>